<dbReference type="InterPro" id="IPR003121">
    <property type="entry name" value="SWIB_MDM2_domain"/>
</dbReference>
<dbReference type="GeneID" id="37027497"/>
<dbReference type="CDD" id="cd10568">
    <property type="entry name" value="SWIB_like"/>
    <property type="match status" value="1"/>
</dbReference>
<dbReference type="PROSITE" id="PS51925">
    <property type="entry name" value="SWIB_MDM2"/>
    <property type="match status" value="1"/>
</dbReference>
<dbReference type="RefSeq" id="XP_025363591.1">
    <property type="nucleotide sequence ID" value="XM_025505674.1"/>
</dbReference>
<evidence type="ECO:0000313" key="4">
    <source>
        <dbReference type="Proteomes" id="UP000245884"/>
    </source>
</evidence>
<evidence type="ECO:0000313" key="3">
    <source>
        <dbReference type="EMBL" id="PWN28979.1"/>
    </source>
</evidence>
<feature type="compositionally biased region" description="Low complexity" evidence="1">
    <location>
        <begin position="1"/>
        <end position="22"/>
    </location>
</feature>
<dbReference type="Gene3D" id="1.10.245.10">
    <property type="entry name" value="SWIB/MDM2 domain"/>
    <property type="match status" value="1"/>
</dbReference>
<gene>
    <name evidence="3" type="ORF">BDZ90DRAFT_230978</name>
</gene>
<feature type="region of interest" description="Disordered" evidence="1">
    <location>
        <begin position="1"/>
        <end position="43"/>
    </location>
</feature>
<proteinExistence type="predicted"/>
<protein>
    <recommendedName>
        <fullName evidence="2">DM2 domain-containing protein</fullName>
    </recommendedName>
</protein>
<dbReference type="AlphaFoldDB" id="A0A316UUM0"/>
<dbReference type="InterPro" id="IPR036885">
    <property type="entry name" value="SWIB_MDM2_dom_sf"/>
</dbReference>
<name>A0A316UUM0_9BASI</name>
<dbReference type="Pfam" id="PF02201">
    <property type="entry name" value="SWIB"/>
    <property type="match status" value="1"/>
</dbReference>
<dbReference type="EMBL" id="KZ819664">
    <property type="protein sequence ID" value="PWN28979.1"/>
    <property type="molecule type" value="Genomic_DNA"/>
</dbReference>
<dbReference type="SMART" id="SM00151">
    <property type="entry name" value="SWIB"/>
    <property type="match status" value="1"/>
</dbReference>
<feature type="region of interest" description="Disordered" evidence="1">
    <location>
        <begin position="57"/>
        <end position="93"/>
    </location>
</feature>
<feature type="region of interest" description="Disordered" evidence="1">
    <location>
        <begin position="548"/>
        <end position="596"/>
    </location>
</feature>
<dbReference type="Proteomes" id="UP000245884">
    <property type="component" value="Unassembled WGS sequence"/>
</dbReference>
<organism evidence="3 4">
    <name type="scientific">Jaminaea rosea</name>
    <dbReference type="NCBI Taxonomy" id="1569628"/>
    <lineage>
        <taxon>Eukaryota</taxon>
        <taxon>Fungi</taxon>
        <taxon>Dikarya</taxon>
        <taxon>Basidiomycota</taxon>
        <taxon>Ustilaginomycotina</taxon>
        <taxon>Exobasidiomycetes</taxon>
        <taxon>Microstromatales</taxon>
        <taxon>Microstromatales incertae sedis</taxon>
        <taxon>Jaminaea</taxon>
    </lineage>
</organism>
<feature type="compositionally biased region" description="Basic and acidic residues" evidence="1">
    <location>
        <begin position="552"/>
        <end position="581"/>
    </location>
</feature>
<dbReference type="PANTHER" id="PTHR13844">
    <property type="entry name" value="SWI/SNF-RELATED MATRIX-ASSOCIATED ACTIN-DEPENDENT REGULATOR OF CHROMATIN SUBFAMILY D"/>
    <property type="match status" value="1"/>
</dbReference>
<evidence type="ECO:0000259" key="2">
    <source>
        <dbReference type="PROSITE" id="PS51925"/>
    </source>
</evidence>
<feature type="compositionally biased region" description="Low complexity" evidence="1">
    <location>
        <begin position="186"/>
        <end position="205"/>
    </location>
</feature>
<feature type="region of interest" description="Disordered" evidence="1">
    <location>
        <begin position="158"/>
        <end position="205"/>
    </location>
</feature>
<evidence type="ECO:0000256" key="1">
    <source>
        <dbReference type="SAM" id="MobiDB-lite"/>
    </source>
</evidence>
<feature type="domain" description="DM2" evidence="2">
    <location>
        <begin position="322"/>
        <end position="399"/>
    </location>
</feature>
<sequence>MYNPAQQQQQQAQYAQRGAAGPAQGGAYPGDHHQQAAAAAAAYHQQTQAMPASQAAAQAAAQAQRKRHTTDSMLADSIRGMKKGKPTSRAIPPSIQKHIPESALYGQLQKDERALDWTLARKRAELAEGLANRPQRIKRTLRIFLSNTCANQPFQKEEQAALRAQNRGDNQERSATPQAKPDATGASSNEAGPSNPSSSSADADVPSWTLRIEGRLLDPSFRSRAVHAKMAQATSDRIGAQKFSNLVKSCVIELSRDPAAYPAEENLVEWHRPTPNVAPQAATRDGHEIPLITASDPGLDGFEVKRKGSEPVKCKIALYLSHTPERYALDPALASLLDIKEETRAGIISALWAYIKDRKLLDERDRRMVRLDPPLQHLFKTEAIAFHHLPEVVNRLLHPPNPIVIEYWIRTDVDANKHSTAYDIELDLEDWMSRVKQERVLSSFDAQGDHAREVADLDERIAQAVQSLANHGSARDFLYSFSQDPQQHLSSWLASQSRDLDSILGSKSSVPGAGWGAGVSNEEMRRAETFTGAWVDEAITGHVALETARRKKELEEREREQERDRRAQRAREQQAQREREQGGGGGRVPGMLAGPQ</sequence>
<dbReference type="STRING" id="1569628.A0A316UUM0"/>
<keyword evidence="4" id="KW-1185">Reference proteome</keyword>
<accession>A0A316UUM0</accession>
<reference evidence="3 4" key="1">
    <citation type="journal article" date="2018" name="Mol. Biol. Evol.">
        <title>Broad Genomic Sampling Reveals a Smut Pathogenic Ancestry of the Fungal Clade Ustilaginomycotina.</title>
        <authorList>
            <person name="Kijpornyongpan T."/>
            <person name="Mondo S.J."/>
            <person name="Barry K."/>
            <person name="Sandor L."/>
            <person name="Lee J."/>
            <person name="Lipzen A."/>
            <person name="Pangilinan J."/>
            <person name="LaButti K."/>
            <person name="Hainaut M."/>
            <person name="Henrissat B."/>
            <person name="Grigoriev I.V."/>
            <person name="Spatafora J.W."/>
            <person name="Aime M.C."/>
        </authorList>
    </citation>
    <scope>NUCLEOTIDE SEQUENCE [LARGE SCALE GENOMIC DNA]</scope>
    <source>
        <strain evidence="3 4">MCA 5214</strain>
    </source>
</reference>
<dbReference type="OrthoDB" id="10263741at2759"/>
<dbReference type="SUPFAM" id="SSF47592">
    <property type="entry name" value="SWIB/MDM2 domain"/>
    <property type="match status" value="1"/>
</dbReference>
<dbReference type="InterPro" id="IPR019835">
    <property type="entry name" value="SWIB_domain"/>
</dbReference>